<dbReference type="InterPro" id="IPR030185">
    <property type="entry name" value="Mae1"/>
</dbReference>
<dbReference type="GO" id="GO:0015140">
    <property type="term" value="F:malate transmembrane transporter activity"/>
    <property type="evidence" value="ECO:0007669"/>
    <property type="project" value="InterPro"/>
</dbReference>
<dbReference type="OrthoDB" id="2901184at2759"/>
<feature type="region of interest" description="Disordered" evidence="5">
    <location>
        <begin position="1"/>
        <end position="63"/>
    </location>
</feature>
<evidence type="ECO:0008006" key="9">
    <source>
        <dbReference type="Google" id="ProtNLM"/>
    </source>
</evidence>
<proteinExistence type="predicted"/>
<gene>
    <name evidence="7" type="ORF">EJ08DRAFT_695216</name>
</gene>
<dbReference type="Gene3D" id="1.50.10.150">
    <property type="entry name" value="Voltage-dependent anion channel"/>
    <property type="match status" value="1"/>
</dbReference>
<dbReference type="EMBL" id="MU007024">
    <property type="protein sequence ID" value="KAF2432816.1"/>
    <property type="molecule type" value="Genomic_DNA"/>
</dbReference>
<dbReference type="PANTHER" id="PTHR31162:SF3">
    <property type="entry name" value="TRANSPORTER_MALIC ACID TRANSPORT PROTEIN, PUTATIVE-RELATED"/>
    <property type="match status" value="1"/>
</dbReference>
<feature type="transmembrane region" description="Helical" evidence="6">
    <location>
        <begin position="381"/>
        <end position="402"/>
    </location>
</feature>
<feature type="transmembrane region" description="Helical" evidence="6">
    <location>
        <begin position="160"/>
        <end position="181"/>
    </location>
</feature>
<evidence type="ECO:0000256" key="4">
    <source>
        <dbReference type="ARBA" id="ARBA00023136"/>
    </source>
</evidence>
<dbReference type="InterPro" id="IPR038665">
    <property type="entry name" value="Voltage-dep_anion_channel_sf"/>
</dbReference>
<feature type="compositionally biased region" description="Polar residues" evidence="5">
    <location>
        <begin position="1"/>
        <end position="20"/>
    </location>
</feature>
<evidence type="ECO:0000313" key="7">
    <source>
        <dbReference type="EMBL" id="KAF2432816.1"/>
    </source>
</evidence>
<feature type="transmembrane region" description="Helical" evidence="6">
    <location>
        <begin position="298"/>
        <end position="319"/>
    </location>
</feature>
<evidence type="ECO:0000256" key="3">
    <source>
        <dbReference type="ARBA" id="ARBA00022989"/>
    </source>
</evidence>
<sequence length="464" mass="51581">MNNNTVHPGNDSSSPSSTLTEGLPAAPSRTISPTAAQIAEKSADQSKVTGPEKRSPKKRWYGEEDKEYDPQHVEMNLALKERIKHFTWTWFTMTMATGGIANVLYRVPEPFRFRGLWTIGCIIFLFNIFLFLCNIIAISLRFHHFPNTFTASFLHPTESLFIPAAVISFGTILINITQYGVGHIGGWLEEAMIVLYWLYCGLAVVSSSGIYLIMWSTTTFTIAQMTPLWIFPAYPLLLVGPFASNIASKVAAESALPIIIGGFILQGVGFMVSMMIYSAYVYRLMTQKLPKEGLRPAMFISVGPSGFTIAGVVGMGQLLPQVAGPNFMGPALGEFAAKVSMIGANWIGIWLWGLAMWFFFVAIAAHFTSVAHKRLHFAMNWYSFVFPNTALATATFSIATALNGSHSFKIVGVILTIAVVMTWMFVFVMMIRAVYLKQVLWPQMQEDRDEGGWGKDGRKRKRDV</sequence>
<feature type="compositionally biased region" description="Basic and acidic residues" evidence="5">
    <location>
        <begin position="50"/>
        <end position="63"/>
    </location>
</feature>
<keyword evidence="3 6" id="KW-1133">Transmembrane helix</keyword>
<dbReference type="Proteomes" id="UP000800235">
    <property type="component" value="Unassembled WGS sequence"/>
</dbReference>
<name>A0A9P4U0U7_9PEZI</name>
<keyword evidence="8" id="KW-1185">Reference proteome</keyword>
<reference evidence="7" key="1">
    <citation type="journal article" date="2020" name="Stud. Mycol.">
        <title>101 Dothideomycetes genomes: a test case for predicting lifestyles and emergence of pathogens.</title>
        <authorList>
            <person name="Haridas S."/>
            <person name="Albert R."/>
            <person name="Binder M."/>
            <person name="Bloem J."/>
            <person name="Labutti K."/>
            <person name="Salamov A."/>
            <person name="Andreopoulos B."/>
            <person name="Baker S."/>
            <person name="Barry K."/>
            <person name="Bills G."/>
            <person name="Bluhm B."/>
            <person name="Cannon C."/>
            <person name="Castanera R."/>
            <person name="Culley D."/>
            <person name="Daum C."/>
            <person name="Ezra D."/>
            <person name="Gonzalez J."/>
            <person name="Henrissat B."/>
            <person name="Kuo A."/>
            <person name="Liang C."/>
            <person name="Lipzen A."/>
            <person name="Lutzoni F."/>
            <person name="Magnuson J."/>
            <person name="Mondo S."/>
            <person name="Nolan M."/>
            <person name="Ohm R."/>
            <person name="Pangilinan J."/>
            <person name="Park H.-J."/>
            <person name="Ramirez L."/>
            <person name="Alfaro M."/>
            <person name="Sun H."/>
            <person name="Tritt A."/>
            <person name="Yoshinaga Y."/>
            <person name="Zwiers L.-H."/>
            <person name="Turgeon B."/>
            <person name="Goodwin S."/>
            <person name="Spatafora J."/>
            <person name="Crous P."/>
            <person name="Grigoriev I."/>
        </authorList>
    </citation>
    <scope>NUCLEOTIDE SEQUENCE</scope>
    <source>
        <strain evidence="7">CBS 130266</strain>
    </source>
</reference>
<dbReference type="PANTHER" id="PTHR31162">
    <property type="entry name" value="MALIC ACID TRANSPORT PROTEIN-RELATED"/>
    <property type="match status" value="1"/>
</dbReference>
<feature type="transmembrane region" description="Helical" evidence="6">
    <location>
        <begin position="226"/>
        <end position="243"/>
    </location>
</feature>
<feature type="transmembrane region" description="Helical" evidence="6">
    <location>
        <begin position="408"/>
        <end position="435"/>
    </location>
</feature>
<dbReference type="GO" id="GO:0016020">
    <property type="term" value="C:membrane"/>
    <property type="evidence" value="ECO:0007669"/>
    <property type="project" value="UniProtKB-SubCell"/>
</dbReference>
<evidence type="ECO:0000256" key="2">
    <source>
        <dbReference type="ARBA" id="ARBA00022692"/>
    </source>
</evidence>
<dbReference type="InterPro" id="IPR004695">
    <property type="entry name" value="SLAC1/Mae1/Ssu1/TehA"/>
</dbReference>
<keyword evidence="4 6" id="KW-0472">Membrane</keyword>
<evidence type="ECO:0000256" key="5">
    <source>
        <dbReference type="SAM" id="MobiDB-lite"/>
    </source>
</evidence>
<evidence type="ECO:0000313" key="8">
    <source>
        <dbReference type="Proteomes" id="UP000800235"/>
    </source>
</evidence>
<dbReference type="AlphaFoldDB" id="A0A9P4U0U7"/>
<dbReference type="CDD" id="cd09317">
    <property type="entry name" value="TDT_Mae1_like"/>
    <property type="match status" value="1"/>
</dbReference>
<comment type="subcellular location">
    <subcellularLocation>
        <location evidence="1">Membrane</location>
        <topology evidence="1">Multi-pass membrane protein</topology>
    </subcellularLocation>
</comment>
<feature type="transmembrane region" description="Helical" evidence="6">
    <location>
        <begin position="193"/>
        <end position="214"/>
    </location>
</feature>
<feature type="transmembrane region" description="Helical" evidence="6">
    <location>
        <begin position="85"/>
        <end position="105"/>
    </location>
</feature>
<dbReference type="Pfam" id="PF03595">
    <property type="entry name" value="SLAC1"/>
    <property type="match status" value="1"/>
</dbReference>
<accession>A0A9P4U0U7</accession>
<protein>
    <recommendedName>
        <fullName evidence="9">C4-dicarboxylate ABC transporter</fullName>
    </recommendedName>
</protein>
<feature type="transmembrane region" description="Helical" evidence="6">
    <location>
        <begin position="117"/>
        <end position="140"/>
    </location>
</feature>
<feature type="transmembrane region" description="Helical" evidence="6">
    <location>
        <begin position="349"/>
        <end position="369"/>
    </location>
</feature>
<organism evidence="7 8">
    <name type="scientific">Tothia fuscella</name>
    <dbReference type="NCBI Taxonomy" id="1048955"/>
    <lineage>
        <taxon>Eukaryota</taxon>
        <taxon>Fungi</taxon>
        <taxon>Dikarya</taxon>
        <taxon>Ascomycota</taxon>
        <taxon>Pezizomycotina</taxon>
        <taxon>Dothideomycetes</taxon>
        <taxon>Pleosporomycetidae</taxon>
        <taxon>Venturiales</taxon>
        <taxon>Cylindrosympodiaceae</taxon>
        <taxon>Tothia</taxon>
    </lineage>
</organism>
<evidence type="ECO:0000256" key="6">
    <source>
        <dbReference type="SAM" id="Phobius"/>
    </source>
</evidence>
<feature type="transmembrane region" description="Helical" evidence="6">
    <location>
        <begin position="255"/>
        <end position="277"/>
    </location>
</feature>
<keyword evidence="2 6" id="KW-0812">Transmembrane</keyword>
<comment type="caution">
    <text evidence="7">The sequence shown here is derived from an EMBL/GenBank/DDBJ whole genome shotgun (WGS) entry which is preliminary data.</text>
</comment>
<evidence type="ECO:0000256" key="1">
    <source>
        <dbReference type="ARBA" id="ARBA00004141"/>
    </source>
</evidence>